<protein>
    <submittedName>
        <fullName evidence="1">Uncharacterized protein</fullName>
    </submittedName>
</protein>
<evidence type="ECO:0000313" key="2">
    <source>
        <dbReference type="Proteomes" id="UP000656077"/>
    </source>
</evidence>
<proteinExistence type="predicted"/>
<dbReference type="AlphaFoldDB" id="A0A964RKB1"/>
<dbReference type="Proteomes" id="UP000656077">
    <property type="component" value="Unassembled WGS sequence"/>
</dbReference>
<name>A0A964RKB1_9CLOT</name>
<dbReference type="EMBL" id="WSRQ01000006">
    <property type="protein sequence ID" value="MVX63106.1"/>
    <property type="molecule type" value="Genomic_DNA"/>
</dbReference>
<dbReference type="RefSeq" id="WP_160358309.1">
    <property type="nucleotide sequence ID" value="NZ_WSRQ01000006.1"/>
</dbReference>
<gene>
    <name evidence="1" type="ORF">GKZ28_05260</name>
</gene>
<evidence type="ECO:0000313" key="1">
    <source>
        <dbReference type="EMBL" id="MVX63106.1"/>
    </source>
</evidence>
<accession>A0A964RKB1</accession>
<sequence>MKTVICRIDLGLTRIAGYTLYNEVTREFEETTPKEVKHLINRKEVNGLYLNDDEIVLDAEAFNMNNLMIKSGVGKFRMLYDTNKIVNCMYAVVRVIETDKYKLFEIITSKYGRIKVTSERLRILIETAHVAGVKIVNNKIQICKGVTIEDRRIKNKHSTKDVDVSGALAGENAG</sequence>
<organism evidence="1 2">
    <name type="scientific">Clostridium chromiireducens</name>
    <dbReference type="NCBI Taxonomy" id="225345"/>
    <lineage>
        <taxon>Bacteria</taxon>
        <taxon>Bacillati</taxon>
        <taxon>Bacillota</taxon>
        <taxon>Clostridia</taxon>
        <taxon>Eubacteriales</taxon>
        <taxon>Clostridiaceae</taxon>
        <taxon>Clostridium</taxon>
    </lineage>
</organism>
<reference evidence="1" key="1">
    <citation type="submission" date="2019-12" db="EMBL/GenBank/DDBJ databases">
        <title>Microbes associate with the intestines of laboratory mice.</title>
        <authorList>
            <person name="Navarre W."/>
            <person name="Wong E."/>
        </authorList>
    </citation>
    <scope>NUCLEOTIDE SEQUENCE</scope>
    <source>
        <strain evidence="1">NM79_F5</strain>
    </source>
</reference>
<comment type="caution">
    <text evidence="1">The sequence shown here is derived from an EMBL/GenBank/DDBJ whole genome shotgun (WGS) entry which is preliminary data.</text>
</comment>